<organism evidence="1 2">
    <name type="scientific">Bacteriovorax stolpii</name>
    <name type="common">Bdellovibrio stolpii</name>
    <dbReference type="NCBI Taxonomy" id="960"/>
    <lineage>
        <taxon>Bacteria</taxon>
        <taxon>Pseudomonadati</taxon>
        <taxon>Bdellovibrionota</taxon>
        <taxon>Bacteriovoracia</taxon>
        <taxon>Bacteriovoracales</taxon>
        <taxon>Bacteriovoracaceae</taxon>
        <taxon>Bacteriovorax</taxon>
    </lineage>
</organism>
<dbReference type="KEGG" id="bsto:C0V70_09440"/>
<dbReference type="PROSITE" id="PS51257">
    <property type="entry name" value="PROKAR_LIPOPROTEIN"/>
    <property type="match status" value="1"/>
</dbReference>
<dbReference type="AlphaFoldDB" id="A0A2K9NS29"/>
<dbReference type="RefSeq" id="WP_102243614.1">
    <property type="nucleotide sequence ID" value="NZ_CP025704.1"/>
</dbReference>
<dbReference type="Pfam" id="PF05708">
    <property type="entry name" value="Peptidase_C92"/>
    <property type="match status" value="1"/>
</dbReference>
<name>A0A2K9NS29_BACTC</name>
<keyword evidence="2" id="KW-1185">Reference proteome</keyword>
<reference evidence="1 2" key="1">
    <citation type="submission" date="2018-01" db="EMBL/GenBank/DDBJ databases">
        <title>Complete genome sequence of Bacteriovorax stolpii DSM12778.</title>
        <authorList>
            <person name="Tang B."/>
            <person name="Chang J."/>
        </authorList>
    </citation>
    <scope>NUCLEOTIDE SEQUENCE [LARGE SCALE GENOMIC DNA]</scope>
    <source>
        <strain evidence="1 2">DSM 12778</strain>
    </source>
</reference>
<dbReference type="OrthoDB" id="5287774at2"/>
<protein>
    <submittedName>
        <fullName evidence="1">Uncharacterized protein</fullName>
    </submittedName>
</protein>
<gene>
    <name evidence="1" type="ORF">C0V70_09440</name>
</gene>
<proteinExistence type="predicted"/>
<dbReference type="Gene3D" id="3.90.1720.10">
    <property type="entry name" value="endopeptidase domain like (from Nostoc punctiforme)"/>
    <property type="match status" value="1"/>
</dbReference>
<evidence type="ECO:0000313" key="1">
    <source>
        <dbReference type="EMBL" id="AUN98323.1"/>
    </source>
</evidence>
<dbReference type="SUPFAM" id="SSF54001">
    <property type="entry name" value="Cysteine proteinases"/>
    <property type="match status" value="1"/>
</dbReference>
<dbReference type="InterPro" id="IPR024453">
    <property type="entry name" value="Peptidase_C92"/>
</dbReference>
<sequence>MFKNHKNFLGCLLLSVAATSCSSMSGRNPSSDENPSLAQIIEDISDASGRIKQDPVVCKQHYDSAYQKLFNLAGDPALAELTDIKEIDEQINASFSARLALKEALKGFESDTECLRSATDVFRGLRYVEDYLIEMRMEKAANAPSEYVSMKGEFPYFLINPKFAGEFKSYEDLQSGDVILSRGNAFSSAAIARIGVNDYQFSHLSFVYKDPETKELSTTEAHIEIGSVVEPLIEHVSAKNARSVVFRYNDAQISEQASKNIHDRVLKNQLAKKNVEYDFSMDFRDNERLFCSEIISSGFKAAMPNEDFIPKFKSKFSPGIIPFLNTIGVPANKDNIANMEVFAPGDIQFDPRFDLVAEWRNPRKMEESRLKDFILTKIFERMDQAGYKFDPSFKMDAEARTFWLLRRLPVVRKFLQNKFPLNMNPGQLELFMALDKVGEAIYKEVEKASLEYDRPMTPKEIYAVLDGFFKEDFELYKRYKKGQDVVKPVFHTYFHP</sequence>
<evidence type="ECO:0000313" key="2">
    <source>
        <dbReference type="Proteomes" id="UP000235584"/>
    </source>
</evidence>
<dbReference type="EMBL" id="CP025704">
    <property type="protein sequence ID" value="AUN98323.1"/>
    <property type="molecule type" value="Genomic_DNA"/>
</dbReference>
<dbReference type="InterPro" id="IPR038765">
    <property type="entry name" value="Papain-like_cys_pep_sf"/>
</dbReference>
<accession>A0A2K9NS29</accession>
<dbReference type="Proteomes" id="UP000235584">
    <property type="component" value="Chromosome"/>
</dbReference>